<sequence>MKIKIFILVMLGLLFSCKTAKPIEQEQNQKIIETIVKDTVFEVQADSTFYKALIECQNNKPVLIEKDLANVKTIFKEPLKIRTTLVNGMLIVDCKKEAQKLFLQWKEKHISETKVKTVALPPKLIKKPLTWWETLWCSLGKLFTSIFCLWLIYKIVKLWKRLAVPLP</sequence>
<evidence type="ECO:0000256" key="1">
    <source>
        <dbReference type="SAM" id="Phobius"/>
    </source>
</evidence>
<evidence type="ECO:0000313" key="4">
    <source>
        <dbReference type="Proteomes" id="UP000197768"/>
    </source>
</evidence>
<dbReference type="RefSeq" id="WP_088392821.1">
    <property type="nucleotide sequence ID" value="NZ_MTCZ01000070.1"/>
</dbReference>
<accession>A0A246GI67</accession>
<gene>
    <name evidence="3" type="ORF">BWK59_08160</name>
</gene>
<dbReference type="EMBL" id="MTCZ01000070">
    <property type="protein sequence ID" value="OWP83880.1"/>
    <property type="molecule type" value="Genomic_DNA"/>
</dbReference>
<comment type="caution">
    <text evidence="3">The sequence shown here is derived from an EMBL/GenBank/DDBJ whole genome shotgun (WGS) entry which is preliminary data.</text>
</comment>
<reference evidence="3 4" key="1">
    <citation type="journal article" date="2017" name="Infect. Genet. Evol.">
        <title>Comparative genome analysis of fish pathogen Flavobacterium columnare reveals extensive sequence diversity within the species.</title>
        <authorList>
            <person name="Kayansamruaj P."/>
            <person name="Dong H.T."/>
            <person name="Hirono I."/>
            <person name="Kondo H."/>
            <person name="Senapin S."/>
            <person name="Rodkhum C."/>
        </authorList>
    </citation>
    <scope>NUCLEOTIDE SEQUENCE [LARGE SCALE GENOMIC DNA]</scope>
    <source>
        <strain evidence="3 4">1215</strain>
    </source>
</reference>
<feature type="chain" id="PRO_5013235867" description="Lipoprotein" evidence="2">
    <location>
        <begin position="21"/>
        <end position="167"/>
    </location>
</feature>
<keyword evidence="2" id="KW-0732">Signal</keyword>
<dbReference type="Proteomes" id="UP000197768">
    <property type="component" value="Unassembled WGS sequence"/>
</dbReference>
<feature type="signal peptide" evidence="2">
    <location>
        <begin position="1"/>
        <end position="20"/>
    </location>
</feature>
<keyword evidence="1" id="KW-0472">Membrane</keyword>
<evidence type="ECO:0000256" key="2">
    <source>
        <dbReference type="SAM" id="SignalP"/>
    </source>
</evidence>
<name>A0A246GI67_9FLAO</name>
<keyword evidence="1" id="KW-0812">Transmembrane</keyword>
<evidence type="ECO:0000313" key="3">
    <source>
        <dbReference type="EMBL" id="OWP83880.1"/>
    </source>
</evidence>
<organism evidence="3 4">
    <name type="scientific">Flavobacterium davisii</name>
    <dbReference type="NCBI Taxonomy" id="2906077"/>
    <lineage>
        <taxon>Bacteria</taxon>
        <taxon>Pseudomonadati</taxon>
        <taxon>Bacteroidota</taxon>
        <taxon>Flavobacteriia</taxon>
        <taxon>Flavobacteriales</taxon>
        <taxon>Flavobacteriaceae</taxon>
        <taxon>Flavobacterium</taxon>
    </lineage>
</organism>
<proteinExistence type="predicted"/>
<protein>
    <recommendedName>
        <fullName evidence="5">Lipoprotein</fullName>
    </recommendedName>
</protein>
<evidence type="ECO:0008006" key="5">
    <source>
        <dbReference type="Google" id="ProtNLM"/>
    </source>
</evidence>
<feature type="transmembrane region" description="Helical" evidence="1">
    <location>
        <begin position="131"/>
        <end position="153"/>
    </location>
</feature>
<dbReference type="PROSITE" id="PS51257">
    <property type="entry name" value="PROKAR_LIPOPROTEIN"/>
    <property type="match status" value="1"/>
</dbReference>
<keyword evidence="1" id="KW-1133">Transmembrane helix</keyword>
<dbReference type="AlphaFoldDB" id="A0A246GI67"/>